<dbReference type="EMBL" id="UESZ01000001">
    <property type="protein sequence ID" value="SSA35566.1"/>
    <property type="molecule type" value="Genomic_DNA"/>
</dbReference>
<evidence type="ECO:0000259" key="2">
    <source>
        <dbReference type="Pfam" id="PF04167"/>
    </source>
</evidence>
<protein>
    <recommendedName>
        <fullName evidence="2">DUF402 domain-containing protein</fullName>
    </recommendedName>
</protein>
<dbReference type="InterPro" id="IPR035930">
    <property type="entry name" value="FomD-like_sf"/>
</dbReference>
<reference evidence="4" key="1">
    <citation type="submission" date="2016-10" db="EMBL/GenBank/DDBJ databases">
        <authorList>
            <person name="Varghese N."/>
            <person name="Submissions S."/>
        </authorList>
    </citation>
    <scope>NUCLEOTIDE SEQUENCE [LARGE SCALE GENOMIC DNA]</scope>
    <source>
        <strain evidence="4">DSM 22951</strain>
    </source>
</reference>
<dbReference type="Gene3D" id="2.40.380.10">
    <property type="entry name" value="FomD-like"/>
    <property type="match status" value="1"/>
</dbReference>
<dbReference type="GO" id="GO:0016787">
    <property type="term" value="F:hydrolase activity"/>
    <property type="evidence" value="ECO:0007669"/>
    <property type="project" value="UniProtKB-KW"/>
</dbReference>
<feature type="domain" description="DUF402" evidence="2">
    <location>
        <begin position="63"/>
        <end position="174"/>
    </location>
</feature>
<gene>
    <name evidence="3" type="ORF">SAMN04489750_2930</name>
</gene>
<sequence length="206" mass="23543">MQRYTGTRWQFGDVILTREIHHGVVWLVTSEYVVQDTGDRLVTYIPPGAQMGFPEPHPLGEHPWKARGHDRWTGHGALTIVKTGEPWQTTVFWNGPDREFECWYIDVIRPIERFEGGIDGSDQELDLVISPDGTVAEKDVELFEQEVLDGRFTEAEAVQIRANFARVKALVEKDGVPVESDWPTWEPPADWGPLDLPADWQQRLVV</sequence>
<evidence type="ECO:0000313" key="3">
    <source>
        <dbReference type="EMBL" id="SSA35566.1"/>
    </source>
</evidence>
<dbReference type="InterPro" id="IPR050212">
    <property type="entry name" value="Ntdp-like"/>
</dbReference>
<keyword evidence="1" id="KW-0378">Hydrolase</keyword>
<dbReference type="Pfam" id="PF04167">
    <property type="entry name" value="DUF402"/>
    <property type="match status" value="1"/>
</dbReference>
<evidence type="ECO:0000313" key="4">
    <source>
        <dbReference type="Proteomes" id="UP000250028"/>
    </source>
</evidence>
<dbReference type="InterPro" id="IPR007295">
    <property type="entry name" value="DUF402"/>
</dbReference>
<proteinExistence type="predicted"/>
<name>A0A2Y8ZVK6_9MICO</name>
<keyword evidence="4" id="KW-1185">Reference proteome</keyword>
<organism evidence="3 4">
    <name type="scientific">Branchiibius hedensis</name>
    <dbReference type="NCBI Taxonomy" id="672460"/>
    <lineage>
        <taxon>Bacteria</taxon>
        <taxon>Bacillati</taxon>
        <taxon>Actinomycetota</taxon>
        <taxon>Actinomycetes</taxon>
        <taxon>Micrococcales</taxon>
        <taxon>Dermacoccaceae</taxon>
        <taxon>Branchiibius</taxon>
    </lineage>
</organism>
<evidence type="ECO:0000256" key="1">
    <source>
        <dbReference type="ARBA" id="ARBA00022801"/>
    </source>
</evidence>
<dbReference type="PANTHER" id="PTHR39159:SF1">
    <property type="entry name" value="UPF0374 PROTEIN YGAC"/>
    <property type="match status" value="1"/>
</dbReference>
<dbReference type="PANTHER" id="PTHR39159">
    <property type="match status" value="1"/>
</dbReference>
<dbReference type="AlphaFoldDB" id="A0A2Y8ZVK6"/>
<accession>A0A2Y8ZVK6</accession>
<dbReference type="Proteomes" id="UP000250028">
    <property type="component" value="Unassembled WGS sequence"/>
</dbReference>
<dbReference type="SUPFAM" id="SSF159234">
    <property type="entry name" value="FomD-like"/>
    <property type="match status" value="1"/>
</dbReference>
<dbReference type="RefSeq" id="WP_170119880.1">
    <property type="nucleotide sequence ID" value="NZ_QGDN01000001.1"/>
</dbReference>